<sequence length="226" mass="26308">MLNLTNSVYSKTIRKPSTNHRFVLNSSNSKYSNNSNYSNIAQYEKYKVPSISYSNLIPVLDKLKNNNTIKMVTLEKELVQEKSKDDKKVTKRSGIIFVSRNDGEIKLLVVKGNGSGIYSFPKGKQNDDETVETCAVREVMEETGIQINENELYDKKRCKIGSNTYFLLEVNENDYQYFNIKDTREVCEVSWKTVEELKNINCNKDIRNILQYPVKKCYYHLFIFDV</sequence>
<dbReference type="GO" id="GO:0000290">
    <property type="term" value="P:deadenylation-dependent decapping of nuclear-transcribed mRNA"/>
    <property type="evidence" value="ECO:0007669"/>
    <property type="project" value="TreeGrafter"/>
</dbReference>
<organism evidence="3">
    <name type="scientific">viral metagenome</name>
    <dbReference type="NCBI Taxonomy" id="1070528"/>
    <lineage>
        <taxon>unclassified sequences</taxon>
        <taxon>metagenomes</taxon>
        <taxon>organismal metagenomes</taxon>
    </lineage>
</organism>
<dbReference type="PROSITE" id="PS51462">
    <property type="entry name" value="NUDIX"/>
    <property type="match status" value="1"/>
</dbReference>
<dbReference type="InterPro" id="IPR020084">
    <property type="entry name" value="NUDIX_hydrolase_CS"/>
</dbReference>
<dbReference type="AlphaFoldDB" id="A0A6C0HEM5"/>
<keyword evidence="1" id="KW-0378">Hydrolase</keyword>
<dbReference type="InterPro" id="IPR015797">
    <property type="entry name" value="NUDIX_hydrolase-like_dom_sf"/>
</dbReference>
<dbReference type="Pfam" id="PF00293">
    <property type="entry name" value="NUDIX"/>
    <property type="match status" value="1"/>
</dbReference>
<evidence type="ECO:0000256" key="1">
    <source>
        <dbReference type="ARBA" id="ARBA00022801"/>
    </source>
</evidence>
<dbReference type="GO" id="GO:0005737">
    <property type="term" value="C:cytoplasm"/>
    <property type="evidence" value="ECO:0007669"/>
    <property type="project" value="TreeGrafter"/>
</dbReference>
<evidence type="ECO:0000313" key="3">
    <source>
        <dbReference type="EMBL" id="QHT78827.1"/>
    </source>
</evidence>
<dbReference type="PANTHER" id="PTHR23114:SF17">
    <property type="entry name" value="M7GPPPN-MRNA HYDROLASE"/>
    <property type="match status" value="1"/>
</dbReference>
<reference evidence="3" key="1">
    <citation type="journal article" date="2020" name="Nature">
        <title>Giant virus diversity and host interactions through global metagenomics.</title>
        <authorList>
            <person name="Schulz F."/>
            <person name="Roux S."/>
            <person name="Paez-Espino D."/>
            <person name="Jungbluth S."/>
            <person name="Walsh D.A."/>
            <person name="Denef V.J."/>
            <person name="McMahon K.D."/>
            <person name="Konstantinidis K.T."/>
            <person name="Eloe-Fadrosh E.A."/>
            <person name="Kyrpides N.C."/>
            <person name="Woyke T."/>
        </authorList>
    </citation>
    <scope>NUCLEOTIDE SEQUENCE</scope>
    <source>
        <strain evidence="3">GVMAG-M-3300023179-92</strain>
    </source>
</reference>
<dbReference type="PROSITE" id="PS00893">
    <property type="entry name" value="NUDIX_BOX"/>
    <property type="match status" value="1"/>
</dbReference>
<dbReference type="SUPFAM" id="SSF55811">
    <property type="entry name" value="Nudix"/>
    <property type="match status" value="1"/>
</dbReference>
<feature type="domain" description="Nudix hydrolase" evidence="2">
    <location>
        <begin position="90"/>
        <end position="215"/>
    </location>
</feature>
<dbReference type="EMBL" id="MN739940">
    <property type="protein sequence ID" value="QHT78827.1"/>
    <property type="molecule type" value="Genomic_DNA"/>
</dbReference>
<dbReference type="Gene3D" id="3.90.79.10">
    <property type="entry name" value="Nucleoside Triphosphate Pyrophosphohydrolase"/>
    <property type="match status" value="1"/>
</dbReference>
<evidence type="ECO:0000259" key="2">
    <source>
        <dbReference type="PROSITE" id="PS51462"/>
    </source>
</evidence>
<protein>
    <recommendedName>
        <fullName evidence="2">Nudix hydrolase domain-containing protein</fullName>
    </recommendedName>
</protein>
<dbReference type="GO" id="GO:0016787">
    <property type="term" value="F:hydrolase activity"/>
    <property type="evidence" value="ECO:0007669"/>
    <property type="project" value="UniProtKB-KW"/>
</dbReference>
<proteinExistence type="predicted"/>
<name>A0A6C0HEM5_9ZZZZ</name>
<dbReference type="PANTHER" id="PTHR23114">
    <property type="entry name" value="M7GPPPN-MRNA HYDROLASE"/>
    <property type="match status" value="1"/>
</dbReference>
<accession>A0A6C0HEM5</accession>
<dbReference type="InterPro" id="IPR000086">
    <property type="entry name" value="NUDIX_hydrolase_dom"/>
</dbReference>